<organism evidence="2 3">
    <name type="scientific">Coniochaeta pulveracea</name>
    <dbReference type="NCBI Taxonomy" id="177199"/>
    <lineage>
        <taxon>Eukaryota</taxon>
        <taxon>Fungi</taxon>
        <taxon>Dikarya</taxon>
        <taxon>Ascomycota</taxon>
        <taxon>Pezizomycotina</taxon>
        <taxon>Sordariomycetes</taxon>
        <taxon>Sordariomycetidae</taxon>
        <taxon>Coniochaetales</taxon>
        <taxon>Coniochaetaceae</taxon>
        <taxon>Coniochaeta</taxon>
    </lineage>
</organism>
<gene>
    <name evidence="2" type="ORF">DL546_000803</name>
</gene>
<dbReference type="GO" id="GO:0016491">
    <property type="term" value="F:oxidoreductase activity"/>
    <property type="evidence" value="ECO:0007669"/>
    <property type="project" value="InterPro"/>
</dbReference>
<evidence type="ECO:0000313" key="3">
    <source>
        <dbReference type="Proteomes" id="UP000275385"/>
    </source>
</evidence>
<sequence>MAATAVQHALSTVLGTLPLVDSPPLEQKQKTNKHDVATTLNYYKDESGVGAPPPPAIAGKPETYDRPADTQEVLVKDITGEEDKYTLDSHGFQIYRHSSKEKDFIDDDKIKAEYYPEIEQLLKDATGASRVFIFDHTVRRQPADNPADTSALRGPVQRVHIDQSYSASENRVRFHLPDEAEELLKKRFQIINVWRPIKTILKDPLAVAEANSVPDSDLVPTALIYPNRVGETYSVKPNPNHRWYFKYAQRPDEVTLIKCYDNVNDGRARRVPHSAFVNPAEEDKESRESIEVRTLVFY</sequence>
<dbReference type="OrthoDB" id="412788at2759"/>
<reference evidence="2 3" key="1">
    <citation type="submission" date="2018-08" db="EMBL/GenBank/DDBJ databases">
        <title>Draft genome of the lignicolous fungus Coniochaeta pulveracea.</title>
        <authorList>
            <person name="Borstlap C.J."/>
            <person name="De Witt R.N."/>
            <person name="Botha A."/>
            <person name="Volschenk H."/>
        </authorList>
    </citation>
    <scope>NUCLEOTIDE SEQUENCE [LARGE SCALE GENOMIC DNA]</scope>
    <source>
        <strain evidence="2 3">CAB683</strain>
    </source>
</reference>
<dbReference type="STRING" id="177199.A0A420YJ85"/>
<evidence type="ECO:0008006" key="4">
    <source>
        <dbReference type="Google" id="ProtNLM"/>
    </source>
</evidence>
<proteinExistence type="inferred from homology"/>
<dbReference type="EMBL" id="QVQW01000006">
    <property type="protein sequence ID" value="RKU47943.1"/>
    <property type="molecule type" value="Genomic_DNA"/>
</dbReference>
<evidence type="ECO:0000313" key="2">
    <source>
        <dbReference type="EMBL" id="RKU47943.1"/>
    </source>
</evidence>
<keyword evidence="3" id="KW-1185">Reference proteome</keyword>
<accession>A0A420YJ85</accession>
<dbReference type="NCBIfam" id="NF041278">
    <property type="entry name" value="CmcJ_NvfI_EfuI"/>
    <property type="match status" value="1"/>
</dbReference>
<protein>
    <recommendedName>
        <fullName evidence="4">7alpha-cephem-methoxylase P8 chain</fullName>
    </recommendedName>
</protein>
<name>A0A420YJ85_9PEZI</name>
<evidence type="ECO:0000256" key="1">
    <source>
        <dbReference type="ARBA" id="ARBA00023604"/>
    </source>
</evidence>
<dbReference type="Proteomes" id="UP000275385">
    <property type="component" value="Unassembled WGS sequence"/>
</dbReference>
<dbReference type="PANTHER" id="PTHR34598:SF3">
    <property type="entry name" value="OXIDOREDUCTASE AN1597"/>
    <property type="match status" value="1"/>
</dbReference>
<dbReference type="PANTHER" id="PTHR34598">
    <property type="entry name" value="BLL6449 PROTEIN"/>
    <property type="match status" value="1"/>
</dbReference>
<comment type="similarity">
    <text evidence="1">Belongs to the asaB hydroxylase/desaturase family.</text>
</comment>
<dbReference type="AlphaFoldDB" id="A0A420YJ85"/>
<dbReference type="InterPro" id="IPR044053">
    <property type="entry name" value="AsaB-like"/>
</dbReference>
<comment type="caution">
    <text evidence="2">The sequence shown here is derived from an EMBL/GenBank/DDBJ whole genome shotgun (WGS) entry which is preliminary data.</text>
</comment>